<dbReference type="PRINTS" id="PR01157">
    <property type="entry name" value="P2YPURNOCPTR"/>
</dbReference>
<evidence type="ECO:0000313" key="12">
    <source>
        <dbReference type="Ensembl" id="ENSDCDP00010057854.1"/>
    </source>
</evidence>
<gene>
    <name evidence="12" type="primary">LOC114799913</name>
</gene>
<evidence type="ECO:0000256" key="8">
    <source>
        <dbReference type="ARBA" id="ARBA00023224"/>
    </source>
</evidence>
<dbReference type="InterPro" id="IPR000276">
    <property type="entry name" value="GPCR_Rhodpsn"/>
</dbReference>
<comment type="subcellular location">
    <subcellularLocation>
        <location evidence="1">Cell membrane</location>
        <topology evidence="1">Multi-pass membrane protein</topology>
    </subcellularLocation>
</comment>
<dbReference type="Pfam" id="PF00001">
    <property type="entry name" value="7tm_1"/>
    <property type="match status" value="1"/>
</dbReference>
<keyword evidence="8 9" id="KW-0807">Transducer</keyword>
<comment type="similarity">
    <text evidence="9">Belongs to the G-protein coupled receptor 1 family.</text>
</comment>
<feature type="transmembrane region" description="Helical" evidence="10">
    <location>
        <begin position="144"/>
        <end position="166"/>
    </location>
</feature>
<feature type="transmembrane region" description="Helical" evidence="10">
    <location>
        <begin position="278"/>
        <end position="300"/>
    </location>
</feature>
<sequence>MVLPSVLPTNTTSNTSECSADSQSVYVAVFLCLVFLLGFCLNVFSLYVFCCRMSHWNSSTVLQFNLALSDSVGTPAILMMVVHFANDGNWPFGVLLCHFKIVLLSMHFYGSTTFLMLISIHRYVAVVHFNRSCPMKRKCFVKKLCVGIWLFLLTAGIIYSVLVPAGKEQETMQCLNINQRGLSEQYLIINFILLTFWFILPFCTSAACYGGLVNSVARINVKTLKGPSIKAKSLRMIGTCLLIFGLCFLPLHVTRTIGVMVVRYHPEKCDLLRKVETAYYVSLILGGINSCLDPLIYFFGTNSFRKTIRRSIKVVVSKRRIGNRSESETVTQSMNRIVIDTIAK</sequence>
<feature type="transmembrane region" description="Helical" evidence="10">
    <location>
        <begin position="101"/>
        <end position="124"/>
    </location>
</feature>
<reference evidence="12" key="2">
    <citation type="submission" date="2025-08" db="UniProtKB">
        <authorList>
            <consortium name="Ensembl"/>
        </authorList>
    </citation>
    <scope>IDENTIFICATION</scope>
</reference>
<evidence type="ECO:0000256" key="2">
    <source>
        <dbReference type="ARBA" id="ARBA00022475"/>
    </source>
</evidence>
<dbReference type="GO" id="GO:0004930">
    <property type="term" value="F:G protein-coupled receptor activity"/>
    <property type="evidence" value="ECO:0007669"/>
    <property type="project" value="UniProtKB-KW"/>
</dbReference>
<dbReference type="SUPFAM" id="SSF81321">
    <property type="entry name" value="Family A G protein-coupled receptor-like"/>
    <property type="match status" value="1"/>
</dbReference>
<keyword evidence="6 10" id="KW-0472">Membrane</keyword>
<reference evidence="12" key="3">
    <citation type="submission" date="2025-09" db="UniProtKB">
        <authorList>
            <consortium name="Ensembl"/>
        </authorList>
    </citation>
    <scope>IDENTIFICATION</scope>
</reference>
<evidence type="ECO:0000256" key="9">
    <source>
        <dbReference type="RuleBase" id="RU000688"/>
    </source>
</evidence>
<protein>
    <recommendedName>
        <fullName evidence="11">G-protein coupled receptors family 1 profile domain-containing protein</fullName>
    </recommendedName>
</protein>
<dbReference type="Gene3D" id="1.20.1070.10">
    <property type="entry name" value="Rhodopsin 7-helix transmembrane proteins"/>
    <property type="match status" value="1"/>
</dbReference>
<keyword evidence="4 10" id="KW-1133">Transmembrane helix</keyword>
<evidence type="ECO:0000313" key="13">
    <source>
        <dbReference type="Proteomes" id="UP000694580"/>
    </source>
</evidence>
<feature type="transmembrane region" description="Helical" evidence="10">
    <location>
        <begin position="233"/>
        <end position="253"/>
    </location>
</feature>
<keyword evidence="2" id="KW-1003">Cell membrane</keyword>
<evidence type="ECO:0000256" key="5">
    <source>
        <dbReference type="ARBA" id="ARBA00023040"/>
    </source>
</evidence>
<feature type="domain" description="G-protein coupled receptors family 1 profile" evidence="11">
    <location>
        <begin position="41"/>
        <end position="297"/>
    </location>
</feature>
<name>A0AAY4EKG3_9TELE</name>
<dbReference type="GeneTree" id="ENSGT01150000287001"/>
<reference evidence="12 13" key="1">
    <citation type="submission" date="2020-06" db="EMBL/GenBank/DDBJ databases">
        <authorList>
            <consortium name="Wellcome Sanger Institute Data Sharing"/>
        </authorList>
    </citation>
    <scope>NUCLEOTIDE SEQUENCE [LARGE SCALE GENOMIC DNA]</scope>
</reference>
<dbReference type="PANTHER" id="PTHR24231:SF35">
    <property type="entry name" value="P2Y PURINOCEPTOR 4-LIKE"/>
    <property type="match status" value="1"/>
</dbReference>
<evidence type="ECO:0000256" key="10">
    <source>
        <dbReference type="SAM" id="Phobius"/>
    </source>
</evidence>
<evidence type="ECO:0000256" key="4">
    <source>
        <dbReference type="ARBA" id="ARBA00022989"/>
    </source>
</evidence>
<keyword evidence="5 9" id="KW-0297">G-protein coupled receptor</keyword>
<dbReference type="InterPro" id="IPR017452">
    <property type="entry name" value="GPCR_Rhodpsn_7TM"/>
</dbReference>
<keyword evidence="13" id="KW-1185">Reference proteome</keyword>
<keyword evidence="7 9" id="KW-0675">Receptor</keyword>
<organism evidence="12 13">
    <name type="scientific">Denticeps clupeoides</name>
    <name type="common">denticle herring</name>
    <dbReference type="NCBI Taxonomy" id="299321"/>
    <lineage>
        <taxon>Eukaryota</taxon>
        <taxon>Metazoa</taxon>
        <taxon>Chordata</taxon>
        <taxon>Craniata</taxon>
        <taxon>Vertebrata</taxon>
        <taxon>Euteleostomi</taxon>
        <taxon>Actinopterygii</taxon>
        <taxon>Neopterygii</taxon>
        <taxon>Teleostei</taxon>
        <taxon>Clupei</taxon>
        <taxon>Clupeiformes</taxon>
        <taxon>Denticipitoidei</taxon>
        <taxon>Denticipitidae</taxon>
        <taxon>Denticeps</taxon>
    </lineage>
</organism>
<evidence type="ECO:0000256" key="6">
    <source>
        <dbReference type="ARBA" id="ARBA00023136"/>
    </source>
</evidence>
<accession>A0AAY4EKG3</accession>
<feature type="transmembrane region" description="Helical" evidence="10">
    <location>
        <begin position="61"/>
        <end position="81"/>
    </location>
</feature>
<dbReference type="GO" id="GO:0005886">
    <property type="term" value="C:plasma membrane"/>
    <property type="evidence" value="ECO:0007669"/>
    <property type="project" value="UniProtKB-SubCell"/>
</dbReference>
<evidence type="ECO:0000259" key="11">
    <source>
        <dbReference type="PROSITE" id="PS50262"/>
    </source>
</evidence>
<evidence type="ECO:0000256" key="7">
    <source>
        <dbReference type="ARBA" id="ARBA00023170"/>
    </source>
</evidence>
<dbReference type="PROSITE" id="PS00237">
    <property type="entry name" value="G_PROTEIN_RECEP_F1_1"/>
    <property type="match status" value="1"/>
</dbReference>
<dbReference type="Proteomes" id="UP000694580">
    <property type="component" value="Chromosome 11"/>
</dbReference>
<feature type="transmembrane region" description="Helical" evidence="10">
    <location>
        <begin position="25"/>
        <end position="49"/>
    </location>
</feature>
<feature type="transmembrane region" description="Helical" evidence="10">
    <location>
        <begin position="186"/>
        <end position="212"/>
    </location>
</feature>
<dbReference type="PRINTS" id="PR00237">
    <property type="entry name" value="GPCRRHODOPSN"/>
</dbReference>
<dbReference type="PROSITE" id="PS50262">
    <property type="entry name" value="G_PROTEIN_RECEP_F1_2"/>
    <property type="match status" value="1"/>
</dbReference>
<proteinExistence type="inferred from homology"/>
<dbReference type="AlphaFoldDB" id="A0AAY4EKG3"/>
<dbReference type="Ensembl" id="ENSDCDT00010068544.1">
    <property type="protein sequence ID" value="ENSDCDP00010057854.1"/>
    <property type="gene ID" value="ENSDCDG00010032676.1"/>
</dbReference>
<dbReference type="GeneID" id="114799913"/>
<keyword evidence="3 9" id="KW-0812">Transmembrane</keyword>
<dbReference type="PANTHER" id="PTHR24231">
    <property type="entry name" value="PURINOCEPTOR-RELATED G-PROTEIN COUPLED RECEPTOR"/>
    <property type="match status" value="1"/>
</dbReference>
<evidence type="ECO:0000256" key="1">
    <source>
        <dbReference type="ARBA" id="ARBA00004651"/>
    </source>
</evidence>
<dbReference type="RefSeq" id="XP_028852701.1">
    <property type="nucleotide sequence ID" value="XM_028996868.1"/>
</dbReference>
<evidence type="ECO:0000256" key="3">
    <source>
        <dbReference type="ARBA" id="ARBA00022692"/>
    </source>
</evidence>